<organism evidence="3 4">
    <name type="scientific">Shouchella xiaoxiensis</name>
    <dbReference type="NCBI Taxonomy" id="766895"/>
    <lineage>
        <taxon>Bacteria</taxon>
        <taxon>Bacillati</taxon>
        <taxon>Bacillota</taxon>
        <taxon>Bacilli</taxon>
        <taxon>Bacillales</taxon>
        <taxon>Bacillaceae</taxon>
        <taxon>Shouchella</taxon>
    </lineage>
</organism>
<evidence type="ECO:0000313" key="4">
    <source>
        <dbReference type="Proteomes" id="UP001179280"/>
    </source>
</evidence>
<dbReference type="RefSeq" id="WP_035417669.1">
    <property type="nucleotide sequence ID" value="NZ_JAFBCV010000001.1"/>
</dbReference>
<reference evidence="3" key="1">
    <citation type="submission" date="2021-01" db="EMBL/GenBank/DDBJ databases">
        <title>Genomic Encyclopedia of Type Strains, Phase IV (KMG-IV): sequencing the most valuable type-strain genomes for metagenomic binning, comparative biology and taxonomic classification.</title>
        <authorList>
            <person name="Goeker M."/>
        </authorList>
    </citation>
    <scope>NUCLEOTIDE SEQUENCE</scope>
    <source>
        <strain evidence="3">DSM 21943</strain>
    </source>
</reference>
<keyword evidence="1" id="KW-0472">Membrane</keyword>
<gene>
    <name evidence="3" type="ORF">JOC54_000506</name>
</gene>
<dbReference type="Proteomes" id="UP001179280">
    <property type="component" value="Unassembled WGS sequence"/>
</dbReference>
<keyword evidence="2" id="KW-0732">Signal</keyword>
<evidence type="ECO:0000256" key="1">
    <source>
        <dbReference type="SAM" id="Phobius"/>
    </source>
</evidence>
<evidence type="ECO:0000313" key="3">
    <source>
        <dbReference type="EMBL" id="MBM7837275.1"/>
    </source>
</evidence>
<comment type="caution">
    <text evidence="3">The sequence shown here is derived from an EMBL/GenBank/DDBJ whole genome shotgun (WGS) entry which is preliminary data.</text>
</comment>
<protein>
    <recommendedName>
        <fullName evidence="5">Copper amine oxidase</fullName>
    </recommendedName>
</protein>
<evidence type="ECO:0000256" key="2">
    <source>
        <dbReference type="SAM" id="SignalP"/>
    </source>
</evidence>
<keyword evidence="1" id="KW-0812">Transmembrane</keyword>
<keyword evidence="1" id="KW-1133">Transmembrane helix</keyword>
<name>A0ABS2SPV3_9BACI</name>
<proteinExistence type="predicted"/>
<accession>A0ABS2SPV3</accession>
<feature type="transmembrane region" description="Helical" evidence="1">
    <location>
        <begin position="424"/>
        <end position="442"/>
    </location>
</feature>
<sequence>MKKLNKVLIPLIGAALIAPSFAQPAQAEENVSPVETPAVELRGTLDHLLSEHFVLAVVSMQKQFDGDEGAEAAQAALEQNAADMKPAIASIYGDEGAEEFNRIFSGHNQFTADYVQAVKDGDEAAQQEASEMLDAFYVELGEFLEAATEGELPAGAAIEVLDIHEEQVEKAFDAYVAGDYETVYMTYREGLSHMFDISAALSGAIVAQSPDTFDGTDPNTAAGDLRADASNLVAEHFALATLGMAKEFKDAPDFDFVSWAEDENTADLKATIGSVYGDEGAEQFEMIWQGNHILAQSDYVNAVKNEDDAAKEEALASFSTFADEFGAFLGTATEGILPADAATELVNMHEEQVLTTFDRYIDGDYEGSFEKFREGYAFTFDIGSGLAGAIVEQNPEMFEDEAGMPDMPQTGMGGMSNQGPTLQWYAWLLAGAAVAFGGYFGVRKMRSNA</sequence>
<evidence type="ECO:0008006" key="5">
    <source>
        <dbReference type="Google" id="ProtNLM"/>
    </source>
</evidence>
<dbReference type="EMBL" id="JAFBCV010000001">
    <property type="protein sequence ID" value="MBM7837275.1"/>
    <property type="molecule type" value="Genomic_DNA"/>
</dbReference>
<keyword evidence="4" id="KW-1185">Reference proteome</keyword>
<feature type="chain" id="PRO_5047093444" description="Copper amine oxidase" evidence="2">
    <location>
        <begin position="23"/>
        <end position="449"/>
    </location>
</feature>
<feature type="signal peptide" evidence="2">
    <location>
        <begin position="1"/>
        <end position="22"/>
    </location>
</feature>